<reference evidence="2 3" key="1">
    <citation type="submission" date="2016-11" db="EMBL/GenBank/DDBJ databases">
        <title>The macronuclear genome of Stentor coeruleus: a giant cell with tiny introns.</title>
        <authorList>
            <person name="Slabodnick M."/>
            <person name="Ruby J.G."/>
            <person name="Reiff S.B."/>
            <person name="Swart E.C."/>
            <person name="Gosai S."/>
            <person name="Prabakaran S."/>
            <person name="Witkowska E."/>
            <person name="Larue G.E."/>
            <person name="Fisher S."/>
            <person name="Freeman R.M."/>
            <person name="Gunawardena J."/>
            <person name="Chu W."/>
            <person name="Stover N.A."/>
            <person name="Gregory B.D."/>
            <person name="Nowacki M."/>
            <person name="Derisi J."/>
            <person name="Roy S.W."/>
            <person name="Marshall W.F."/>
            <person name="Sood P."/>
        </authorList>
    </citation>
    <scope>NUCLEOTIDE SEQUENCE [LARGE SCALE GENOMIC DNA]</scope>
    <source>
        <strain evidence="2">WM001</strain>
    </source>
</reference>
<dbReference type="PROSITE" id="PS50297">
    <property type="entry name" value="ANK_REP_REGION"/>
    <property type="match status" value="1"/>
</dbReference>
<evidence type="ECO:0000256" key="1">
    <source>
        <dbReference type="PROSITE-ProRule" id="PRU00023"/>
    </source>
</evidence>
<dbReference type="SMART" id="SM00248">
    <property type="entry name" value="ANK"/>
    <property type="match status" value="2"/>
</dbReference>
<dbReference type="AlphaFoldDB" id="A0A1R2CQC2"/>
<dbReference type="EMBL" id="MPUH01000086">
    <property type="protein sequence ID" value="OMJ91209.1"/>
    <property type="molecule type" value="Genomic_DNA"/>
</dbReference>
<keyword evidence="1" id="KW-0040">ANK repeat</keyword>
<dbReference type="InterPro" id="IPR002110">
    <property type="entry name" value="Ankyrin_rpt"/>
</dbReference>
<proteinExistence type="predicted"/>
<dbReference type="PROSITE" id="PS50088">
    <property type="entry name" value="ANK_REPEAT"/>
    <property type="match status" value="1"/>
</dbReference>
<dbReference type="InterPro" id="IPR036770">
    <property type="entry name" value="Ankyrin_rpt-contain_sf"/>
</dbReference>
<dbReference type="Proteomes" id="UP000187209">
    <property type="component" value="Unassembled WGS sequence"/>
</dbReference>
<accession>A0A1R2CQC2</accession>
<name>A0A1R2CQC2_9CILI</name>
<organism evidence="2 3">
    <name type="scientific">Stentor coeruleus</name>
    <dbReference type="NCBI Taxonomy" id="5963"/>
    <lineage>
        <taxon>Eukaryota</taxon>
        <taxon>Sar</taxon>
        <taxon>Alveolata</taxon>
        <taxon>Ciliophora</taxon>
        <taxon>Postciliodesmatophora</taxon>
        <taxon>Heterotrichea</taxon>
        <taxon>Heterotrichida</taxon>
        <taxon>Stentoridae</taxon>
        <taxon>Stentor</taxon>
    </lineage>
</organism>
<evidence type="ECO:0000313" key="3">
    <source>
        <dbReference type="Proteomes" id="UP000187209"/>
    </source>
</evidence>
<dbReference type="OrthoDB" id="421087at2759"/>
<evidence type="ECO:0000313" key="2">
    <source>
        <dbReference type="EMBL" id="OMJ91209.1"/>
    </source>
</evidence>
<dbReference type="SUPFAM" id="SSF48403">
    <property type="entry name" value="Ankyrin repeat"/>
    <property type="match status" value="1"/>
</dbReference>
<protein>
    <submittedName>
        <fullName evidence="2">Uncharacterized protein</fullName>
    </submittedName>
</protein>
<sequence length="169" mass="18697">MAFNTSCPSCSKSILPSNNTPILQTLCEQNRYEEICEFITSGNNINILLYPTYTSPLHIAAAAGSKETVLALLSHGAFPNILNLEKKSPFHEVKYIQAVMSRCLDIAKILLECNATACECQMCEAAVDEIIQSGNDDEEMDFEKELAKLRPLLEGKLVNKLGEIIDINK</sequence>
<keyword evidence="3" id="KW-1185">Reference proteome</keyword>
<dbReference type="Pfam" id="PF12796">
    <property type="entry name" value="Ank_2"/>
    <property type="match status" value="1"/>
</dbReference>
<comment type="caution">
    <text evidence="2">The sequence shown here is derived from an EMBL/GenBank/DDBJ whole genome shotgun (WGS) entry which is preliminary data.</text>
</comment>
<gene>
    <name evidence="2" type="ORF">SteCoe_6277</name>
</gene>
<dbReference type="Gene3D" id="1.25.40.20">
    <property type="entry name" value="Ankyrin repeat-containing domain"/>
    <property type="match status" value="1"/>
</dbReference>
<feature type="repeat" description="ANK" evidence="1">
    <location>
        <begin position="52"/>
        <end position="84"/>
    </location>
</feature>